<feature type="transmembrane region" description="Helical" evidence="5">
    <location>
        <begin position="304"/>
        <end position="324"/>
    </location>
</feature>
<dbReference type="PANTHER" id="PTHR23507:SF1">
    <property type="entry name" value="FI18259P1-RELATED"/>
    <property type="match status" value="1"/>
</dbReference>
<organism evidence="6">
    <name type="scientific">Petromyces alliaceus</name>
    <name type="common">Aspergillus alliaceus</name>
    <dbReference type="NCBI Taxonomy" id="209559"/>
    <lineage>
        <taxon>Eukaryota</taxon>
        <taxon>Fungi</taxon>
        <taxon>Dikarya</taxon>
        <taxon>Ascomycota</taxon>
        <taxon>Pezizomycotina</taxon>
        <taxon>Eurotiomycetes</taxon>
        <taxon>Eurotiomycetidae</taxon>
        <taxon>Eurotiales</taxon>
        <taxon>Aspergillaceae</taxon>
        <taxon>Aspergillus</taxon>
        <taxon>Aspergillus subgen. Circumdati</taxon>
    </lineage>
</organism>
<feature type="transmembrane region" description="Helical" evidence="5">
    <location>
        <begin position="476"/>
        <end position="497"/>
    </location>
</feature>
<feature type="transmembrane region" description="Helical" evidence="5">
    <location>
        <begin position="393"/>
        <end position="424"/>
    </location>
</feature>
<reference evidence="6" key="1">
    <citation type="submission" date="2019-04" db="EMBL/GenBank/DDBJ databases">
        <title>Friends and foes A comparative genomics studyof 23 Aspergillus species from section Flavi.</title>
        <authorList>
            <consortium name="DOE Joint Genome Institute"/>
            <person name="Kjaerbolling I."/>
            <person name="Vesth T."/>
            <person name="Frisvad J.C."/>
            <person name="Nybo J.L."/>
            <person name="Theobald S."/>
            <person name="Kildgaard S."/>
            <person name="Isbrandt T."/>
            <person name="Kuo A."/>
            <person name="Sato A."/>
            <person name="Lyhne E.K."/>
            <person name="Kogle M.E."/>
            <person name="Wiebenga A."/>
            <person name="Kun R.S."/>
            <person name="Lubbers R.J."/>
            <person name="Makela M.R."/>
            <person name="Barry K."/>
            <person name="Chovatia M."/>
            <person name="Clum A."/>
            <person name="Daum C."/>
            <person name="Haridas S."/>
            <person name="He G."/>
            <person name="LaButti K."/>
            <person name="Lipzen A."/>
            <person name="Mondo S."/>
            <person name="Riley R."/>
            <person name="Salamov A."/>
            <person name="Simmons B.A."/>
            <person name="Magnuson J.K."/>
            <person name="Henrissat B."/>
            <person name="Mortensen U.H."/>
            <person name="Larsen T.O."/>
            <person name="Devries R.P."/>
            <person name="Grigoriev I.V."/>
            <person name="Machida M."/>
            <person name="Baker S.E."/>
            <person name="Andersen M.R."/>
        </authorList>
    </citation>
    <scope>NUCLEOTIDE SEQUENCE [LARGE SCALE GENOMIC DNA]</scope>
    <source>
        <strain evidence="6">IBT 14317</strain>
    </source>
</reference>
<dbReference type="PANTHER" id="PTHR23507">
    <property type="entry name" value="ZGC:174356"/>
    <property type="match status" value="1"/>
</dbReference>
<evidence type="ECO:0000256" key="4">
    <source>
        <dbReference type="ARBA" id="ARBA00023136"/>
    </source>
</evidence>
<feature type="transmembrane region" description="Helical" evidence="5">
    <location>
        <begin position="444"/>
        <end position="464"/>
    </location>
</feature>
<gene>
    <name evidence="6" type="ORF">BDV23DRAFT_190644</name>
</gene>
<dbReference type="Pfam" id="PF07690">
    <property type="entry name" value="MFS_1"/>
    <property type="match status" value="1"/>
</dbReference>
<dbReference type="InterPro" id="IPR036259">
    <property type="entry name" value="MFS_trans_sf"/>
</dbReference>
<keyword evidence="2 5" id="KW-0812">Transmembrane</keyword>
<dbReference type="GO" id="GO:0022857">
    <property type="term" value="F:transmembrane transporter activity"/>
    <property type="evidence" value="ECO:0007669"/>
    <property type="project" value="InterPro"/>
</dbReference>
<dbReference type="Proteomes" id="UP000326877">
    <property type="component" value="Unassembled WGS sequence"/>
</dbReference>
<dbReference type="OrthoDB" id="194139at2759"/>
<dbReference type="GO" id="GO:0016020">
    <property type="term" value="C:membrane"/>
    <property type="evidence" value="ECO:0007669"/>
    <property type="project" value="UniProtKB-SubCell"/>
</dbReference>
<dbReference type="Gene3D" id="1.20.1250.20">
    <property type="entry name" value="MFS general substrate transporter like domains"/>
    <property type="match status" value="1"/>
</dbReference>
<keyword evidence="3 5" id="KW-1133">Transmembrane helix</keyword>
<protein>
    <submittedName>
        <fullName evidence="6">Major facilitator superfamily domain-containing protein</fullName>
    </submittedName>
</protein>
<proteinExistence type="predicted"/>
<comment type="subcellular location">
    <subcellularLocation>
        <location evidence="1">Membrane</location>
        <topology evidence="1">Multi-pass membrane protein</topology>
    </subcellularLocation>
</comment>
<keyword evidence="4 5" id="KW-0472">Membrane</keyword>
<dbReference type="InterPro" id="IPR011701">
    <property type="entry name" value="MFS"/>
</dbReference>
<evidence type="ECO:0000256" key="5">
    <source>
        <dbReference type="SAM" id="Phobius"/>
    </source>
</evidence>
<name>A0A5N7BV43_PETAA</name>
<feature type="transmembrane region" description="Helical" evidence="5">
    <location>
        <begin position="348"/>
        <end position="372"/>
    </location>
</feature>
<dbReference type="SUPFAM" id="SSF103473">
    <property type="entry name" value="MFS general substrate transporter"/>
    <property type="match status" value="1"/>
</dbReference>
<dbReference type="EMBL" id="ML735328">
    <property type="protein sequence ID" value="KAE8385701.1"/>
    <property type="molecule type" value="Genomic_DNA"/>
</dbReference>
<evidence type="ECO:0000256" key="3">
    <source>
        <dbReference type="ARBA" id="ARBA00022989"/>
    </source>
</evidence>
<feature type="transmembrane region" description="Helical" evidence="5">
    <location>
        <begin position="235"/>
        <end position="256"/>
    </location>
</feature>
<evidence type="ECO:0000313" key="6">
    <source>
        <dbReference type="EMBL" id="KAE8385701.1"/>
    </source>
</evidence>
<sequence>MGLTMNEQTPLLVSREACPISVRRKASYLPRWRPIWETWKIPILCYTFAFCVDGSENMRSTPRTRLFEIILCRRYYAALRAEDGPPWAPQSDIPEHMCKVPEVQSAVVNAKLWFKLVESLFALILAIPFGKLSNTKGRRFVLFVGITGQILSESWILTVCHFDDIFPFGLLYAASIFKSLGGGDMVLSAIAHAILADVVSEDKRAQAFFHMASVSLVSEVIVPPLGSMLMQIRGVYAPLLCVFPLQLLAIIGLAIAPHSIDAMKGHHLDQPDIEELPTGFSTKAQGIRAIVTAVFHRLRTNWTLIRANGPTIIATISFLATYIAKDTLDFLVQYVSKRFNWSLAKANYLISFRALTNLLLFLFVLPTITKILSTQHSMSPPKIDLWISRISSLFGILGPVLLGLAPTPALMVLSLILFTLSLGYPHAIQSYGTSLVGPVNVAPFYSLLAMGRIAGTLVASPLLAGAFNLGLRVGGVALGLPFYVAAGLFGVGAWGAWRLG</sequence>
<accession>A0A5N7BV43</accession>
<dbReference type="AlphaFoldDB" id="A0A5N7BV43"/>
<evidence type="ECO:0000256" key="1">
    <source>
        <dbReference type="ARBA" id="ARBA00004141"/>
    </source>
</evidence>
<evidence type="ECO:0000256" key="2">
    <source>
        <dbReference type="ARBA" id="ARBA00022692"/>
    </source>
</evidence>